<dbReference type="InterPro" id="IPR036390">
    <property type="entry name" value="WH_DNA-bd_sf"/>
</dbReference>
<dbReference type="SMART" id="SM00420">
    <property type="entry name" value="HTH_DEOR"/>
    <property type="match status" value="1"/>
</dbReference>
<dbReference type="SUPFAM" id="SSF100950">
    <property type="entry name" value="NagB/RpiA/CoA transferase-like"/>
    <property type="match status" value="1"/>
</dbReference>
<keyword evidence="6" id="KW-1185">Reference proteome</keyword>
<dbReference type="RefSeq" id="WP_346785665.1">
    <property type="nucleotide sequence ID" value="NZ_JBDLBR010000004.1"/>
</dbReference>
<keyword evidence="1" id="KW-0678">Repressor</keyword>
<evidence type="ECO:0000313" key="6">
    <source>
        <dbReference type="Proteomes" id="UP001484535"/>
    </source>
</evidence>
<proteinExistence type="predicted"/>
<comment type="caution">
    <text evidence="5">The sequence shown here is derived from an EMBL/GenBank/DDBJ whole genome shotgun (WGS) entry which is preliminary data.</text>
</comment>
<organism evidence="5 6">
    <name type="scientific">Aurantiacibacter flavus</name>
    <dbReference type="NCBI Taxonomy" id="3145232"/>
    <lineage>
        <taxon>Bacteria</taxon>
        <taxon>Pseudomonadati</taxon>
        <taxon>Pseudomonadota</taxon>
        <taxon>Alphaproteobacteria</taxon>
        <taxon>Sphingomonadales</taxon>
        <taxon>Erythrobacteraceae</taxon>
        <taxon>Aurantiacibacter</taxon>
    </lineage>
</organism>
<feature type="domain" description="HTH deoR-type" evidence="4">
    <location>
        <begin position="6"/>
        <end position="61"/>
    </location>
</feature>
<evidence type="ECO:0000259" key="4">
    <source>
        <dbReference type="PROSITE" id="PS51000"/>
    </source>
</evidence>
<dbReference type="InterPro" id="IPR037171">
    <property type="entry name" value="NagB/RpiA_transferase-like"/>
</dbReference>
<dbReference type="InterPro" id="IPR014036">
    <property type="entry name" value="DeoR-like_C"/>
</dbReference>
<protein>
    <submittedName>
        <fullName evidence="5">DeoR/GlpR family DNA-binding transcription regulator</fullName>
    </submittedName>
</protein>
<dbReference type="PRINTS" id="PR00037">
    <property type="entry name" value="HTHLACR"/>
</dbReference>
<dbReference type="InterPro" id="IPR050313">
    <property type="entry name" value="Carb_Metab_HTH_regulators"/>
</dbReference>
<keyword evidence="3" id="KW-0804">Transcription</keyword>
<name>A0ABV0CZA6_9SPHN</name>
<dbReference type="EMBL" id="JBDLBR010000004">
    <property type="protein sequence ID" value="MEN7538215.1"/>
    <property type="molecule type" value="Genomic_DNA"/>
</dbReference>
<dbReference type="PANTHER" id="PTHR30363">
    <property type="entry name" value="HTH-TYPE TRANSCRIPTIONAL REGULATOR SRLR-RELATED"/>
    <property type="match status" value="1"/>
</dbReference>
<accession>A0ABV0CZA6</accession>
<dbReference type="PROSITE" id="PS51000">
    <property type="entry name" value="HTH_DEOR_2"/>
    <property type="match status" value="1"/>
</dbReference>
<evidence type="ECO:0000313" key="5">
    <source>
        <dbReference type="EMBL" id="MEN7538215.1"/>
    </source>
</evidence>
<dbReference type="GO" id="GO:0003677">
    <property type="term" value="F:DNA binding"/>
    <property type="evidence" value="ECO:0007669"/>
    <property type="project" value="UniProtKB-KW"/>
</dbReference>
<dbReference type="Pfam" id="PF08220">
    <property type="entry name" value="HTH_DeoR"/>
    <property type="match status" value="1"/>
</dbReference>
<evidence type="ECO:0000256" key="3">
    <source>
        <dbReference type="ARBA" id="ARBA00023163"/>
    </source>
</evidence>
<gene>
    <name evidence="5" type="ORF">ABDJ38_13615</name>
</gene>
<reference evidence="5 6" key="1">
    <citation type="submission" date="2024-05" db="EMBL/GenBank/DDBJ databases">
        <authorList>
            <person name="Park S."/>
        </authorList>
    </citation>
    <scope>NUCLEOTIDE SEQUENCE [LARGE SCALE GENOMIC DNA]</scope>
    <source>
        <strain evidence="5 6">DGU5</strain>
    </source>
</reference>
<dbReference type="Pfam" id="PF00455">
    <property type="entry name" value="DeoRC"/>
    <property type="match status" value="1"/>
</dbReference>
<dbReference type="InterPro" id="IPR001034">
    <property type="entry name" value="DeoR_HTH"/>
</dbReference>
<dbReference type="SUPFAM" id="SSF46785">
    <property type="entry name" value="Winged helix' DNA-binding domain"/>
    <property type="match status" value="1"/>
</dbReference>
<evidence type="ECO:0000256" key="1">
    <source>
        <dbReference type="ARBA" id="ARBA00022491"/>
    </source>
</evidence>
<keyword evidence="2" id="KW-0805">Transcription regulation</keyword>
<sequence>MSKVPPKDRRETIGVRLSEGCSLSATALAEEFDVSPDAIRRDLRALAAEGRCRRVYGGALPLSPASTPMRVRGQEAAGRKAALAAAAAAAARIRPGEFLFLDNGSTNLALARALPAIELTVATNSIAIAAALAERDDLQLHVLGGVVRPAIGGCVDADAVAAVQRMNIDLCFLGACAVSLDEGVSAFDPEDAAFKRAALRCSRRAMLLATAEKLATRAPYRVAPLDAIDALVVEHESAGHAEVNAMRTAGIDVVMADLPL</sequence>
<keyword evidence="5" id="KW-0238">DNA-binding</keyword>
<evidence type="ECO:0000256" key="2">
    <source>
        <dbReference type="ARBA" id="ARBA00023015"/>
    </source>
</evidence>
<dbReference type="SMART" id="SM01134">
    <property type="entry name" value="DeoRC"/>
    <property type="match status" value="1"/>
</dbReference>
<dbReference type="Proteomes" id="UP001484535">
    <property type="component" value="Unassembled WGS sequence"/>
</dbReference>
<dbReference type="PANTHER" id="PTHR30363:SF4">
    <property type="entry name" value="GLYCEROL-3-PHOSPHATE REGULON REPRESSOR"/>
    <property type="match status" value="1"/>
</dbReference>